<reference evidence="1 2" key="1">
    <citation type="submission" date="2021-06" db="EMBL/GenBank/DDBJ databases">
        <authorList>
            <person name="Kallberg Y."/>
            <person name="Tangrot J."/>
            <person name="Rosling A."/>
        </authorList>
    </citation>
    <scope>NUCLEOTIDE SEQUENCE [LARGE SCALE GENOMIC DNA]</scope>
    <source>
        <strain evidence="1 2">120-4 pot B 10/14</strain>
    </source>
</reference>
<sequence>KENFHSNDYINIKQVWLKIGEEQFDISFGKFDEKSEKEWKEAIVKSLDCGQITREAYRSLPTTFEPIADTSEITDINIITNMLESIGMGGQHRITDI</sequence>
<gene>
    <name evidence="1" type="ORF">GMARGA_LOCUS35139</name>
</gene>
<feature type="non-terminal residue" evidence="1">
    <location>
        <position position="1"/>
    </location>
</feature>
<evidence type="ECO:0000313" key="2">
    <source>
        <dbReference type="Proteomes" id="UP000789901"/>
    </source>
</evidence>
<name>A0ABN7WU19_GIGMA</name>
<evidence type="ECO:0000313" key="1">
    <source>
        <dbReference type="EMBL" id="CAG8840899.1"/>
    </source>
</evidence>
<accession>A0ABN7WU19</accession>
<comment type="caution">
    <text evidence="1">The sequence shown here is derived from an EMBL/GenBank/DDBJ whole genome shotgun (WGS) entry which is preliminary data.</text>
</comment>
<proteinExistence type="predicted"/>
<keyword evidence="2" id="KW-1185">Reference proteome</keyword>
<protein>
    <submittedName>
        <fullName evidence="1">13422_t:CDS:1</fullName>
    </submittedName>
</protein>
<organism evidence="1 2">
    <name type="scientific">Gigaspora margarita</name>
    <dbReference type="NCBI Taxonomy" id="4874"/>
    <lineage>
        <taxon>Eukaryota</taxon>
        <taxon>Fungi</taxon>
        <taxon>Fungi incertae sedis</taxon>
        <taxon>Mucoromycota</taxon>
        <taxon>Glomeromycotina</taxon>
        <taxon>Glomeromycetes</taxon>
        <taxon>Diversisporales</taxon>
        <taxon>Gigasporaceae</taxon>
        <taxon>Gigaspora</taxon>
    </lineage>
</organism>
<dbReference type="EMBL" id="CAJVQB010064067">
    <property type="protein sequence ID" value="CAG8840899.1"/>
    <property type="molecule type" value="Genomic_DNA"/>
</dbReference>
<dbReference type="Proteomes" id="UP000789901">
    <property type="component" value="Unassembled WGS sequence"/>
</dbReference>